<proteinExistence type="predicted"/>
<dbReference type="AlphaFoldDB" id="Q30YM7"/>
<evidence type="ECO:0000256" key="1">
    <source>
        <dbReference type="SAM" id="MobiDB-lite"/>
    </source>
</evidence>
<protein>
    <submittedName>
        <fullName evidence="3">FxsA cytoplasmic membrane protein</fullName>
    </submittedName>
</protein>
<dbReference type="HOGENOM" id="CLU_085083_2_2_7"/>
<dbReference type="PANTHER" id="PTHR35335:SF1">
    <property type="entry name" value="UPF0716 PROTEIN FXSA"/>
    <property type="match status" value="1"/>
</dbReference>
<evidence type="ECO:0000313" key="4">
    <source>
        <dbReference type="Proteomes" id="UP000002710"/>
    </source>
</evidence>
<dbReference type="eggNOG" id="COG3030">
    <property type="taxonomic scope" value="Bacteria"/>
</dbReference>
<dbReference type="Proteomes" id="UP000002710">
    <property type="component" value="Chromosome"/>
</dbReference>
<keyword evidence="2" id="KW-0812">Transmembrane</keyword>
<feature type="transmembrane region" description="Helical" evidence="2">
    <location>
        <begin position="76"/>
        <end position="103"/>
    </location>
</feature>
<dbReference type="RefSeq" id="WP_011368288.1">
    <property type="nucleotide sequence ID" value="NC_007519.1"/>
</dbReference>
<keyword evidence="2" id="KW-1133">Transmembrane helix</keyword>
<dbReference type="PANTHER" id="PTHR35335">
    <property type="entry name" value="UPF0716 PROTEIN FXSA"/>
    <property type="match status" value="1"/>
</dbReference>
<dbReference type="EMBL" id="CP000112">
    <property type="protein sequence ID" value="ABB39219.1"/>
    <property type="molecule type" value="Genomic_DNA"/>
</dbReference>
<keyword evidence="2" id="KW-0472">Membrane</keyword>
<reference evidence="3 4" key="1">
    <citation type="journal article" date="2011" name="J. Bacteriol.">
        <title>Complete genome sequence and updated annotation of Desulfovibrio alaskensis G20.</title>
        <authorList>
            <person name="Hauser L.J."/>
            <person name="Land M.L."/>
            <person name="Brown S.D."/>
            <person name="Larimer F."/>
            <person name="Keller K.L."/>
            <person name="Rapp-Giles B.J."/>
            <person name="Price M.N."/>
            <person name="Lin M."/>
            <person name="Bruce D.C."/>
            <person name="Detter J.C."/>
            <person name="Tapia R."/>
            <person name="Han C.S."/>
            <person name="Goodwin L.A."/>
            <person name="Cheng J.F."/>
            <person name="Pitluck S."/>
            <person name="Copeland A."/>
            <person name="Lucas S."/>
            <person name="Nolan M."/>
            <person name="Lapidus A.L."/>
            <person name="Palumbo A.V."/>
            <person name="Wall J.D."/>
        </authorList>
    </citation>
    <scope>NUCLEOTIDE SEQUENCE [LARGE SCALE GENOMIC DNA]</scope>
    <source>
        <strain evidence="4">ATCC BAA 1058 / DSM 17464 / G20</strain>
    </source>
</reference>
<feature type="transmembrane region" description="Helical" evidence="2">
    <location>
        <begin position="6"/>
        <end position="21"/>
    </location>
</feature>
<dbReference type="GO" id="GO:0016020">
    <property type="term" value="C:membrane"/>
    <property type="evidence" value="ECO:0007669"/>
    <property type="project" value="InterPro"/>
</dbReference>
<feature type="transmembrane region" description="Helical" evidence="2">
    <location>
        <begin position="28"/>
        <end position="47"/>
    </location>
</feature>
<name>Q30YM7_OLEA2</name>
<feature type="region of interest" description="Disordered" evidence="1">
    <location>
        <begin position="168"/>
        <end position="191"/>
    </location>
</feature>
<evidence type="ECO:0000256" key="2">
    <source>
        <dbReference type="SAM" id="Phobius"/>
    </source>
</evidence>
<dbReference type="InterPro" id="IPR007313">
    <property type="entry name" value="FxsA"/>
</dbReference>
<organism evidence="3 4">
    <name type="scientific">Oleidesulfovibrio alaskensis (strain ATCC BAA-1058 / DSM 17464 / G20)</name>
    <name type="common">Desulfovibrio alaskensis</name>
    <dbReference type="NCBI Taxonomy" id="207559"/>
    <lineage>
        <taxon>Bacteria</taxon>
        <taxon>Pseudomonadati</taxon>
        <taxon>Thermodesulfobacteriota</taxon>
        <taxon>Desulfovibrionia</taxon>
        <taxon>Desulfovibrionales</taxon>
        <taxon>Desulfovibrionaceae</taxon>
        <taxon>Oleidesulfovibrio</taxon>
    </lineage>
</organism>
<evidence type="ECO:0000313" key="3">
    <source>
        <dbReference type="EMBL" id="ABB39219.1"/>
    </source>
</evidence>
<feature type="compositionally biased region" description="Basic and acidic residues" evidence="1">
    <location>
        <begin position="176"/>
        <end position="191"/>
    </location>
</feature>
<dbReference type="KEGG" id="dde:Dde_2422"/>
<sequence length="191" mass="20520">MLLRLLLLFTIIPFIELYLLIQVGSAIGAGSTILLVILTGIAGAWLARTEGLSTMFKVRQSLDKGVMPADEMVEGLMILVAGILLITPGLMTDALGLVLLFPLTRAPLARRLRRSFASTVQVHGAARSSQFSGGFGSGGTFYSRTYYSGGFGPEAQEEPRRTVVIDCEAAEDGSQDDPRVIDCDADGPRRK</sequence>
<dbReference type="NCBIfam" id="NF008528">
    <property type="entry name" value="PRK11463.1-2"/>
    <property type="match status" value="1"/>
</dbReference>
<dbReference type="STRING" id="207559.Dde_2422"/>
<keyword evidence="4" id="KW-1185">Reference proteome</keyword>
<accession>Q30YM7</accession>
<gene>
    <name evidence="3" type="ordered locus">Dde_2422</name>
</gene>
<dbReference type="Pfam" id="PF04186">
    <property type="entry name" value="FxsA"/>
    <property type="match status" value="1"/>
</dbReference>